<name>A4VD56_TETTS</name>
<dbReference type="PDB" id="8G2Z">
    <property type="method" value="EM"/>
    <property type="resolution" value="4.10 A"/>
    <property type="chains" value="1I=1-263"/>
</dbReference>
<dbReference type="EMDB" id="EMD-29685"/>
<evidence type="ECO:0000313" key="3">
    <source>
        <dbReference type="EMBL" id="EDK31464.1"/>
    </source>
</evidence>
<dbReference type="eggNOG" id="ENOG502SS0W">
    <property type="taxonomic scope" value="Eukaryota"/>
</dbReference>
<dbReference type="PDB" id="8SF7">
    <property type="method" value="EM"/>
    <property type="resolution" value="4.10 A"/>
    <property type="chains" value="1I=1-263"/>
</dbReference>
<evidence type="ECO:0007829" key="7">
    <source>
        <dbReference type="PDB" id="8SF7"/>
    </source>
</evidence>
<feature type="region of interest" description="Disordered" evidence="2">
    <location>
        <begin position="57"/>
        <end position="94"/>
    </location>
</feature>
<keyword evidence="1" id="KW-0175">Coiled coil</keyword>
<evidence type="ECO:0007829" key="6">
    <source>
        <dbReference type="PDB" id="8G3D"/>
    </source>
</evidence>
<proteinExistence type="evidence at protein level"/>
<evidence type="ECO:0000256" key="2">
    <source>
        <dbReference type="SAM" id="MobiDB-lite"/>
    </source>
</evidence>
<keyword evidence="4" id="KW-1185">Reference proteome</keyword>
<organism evidence="3 4">
    <name type="scientific">Tetrahymena thermophila (strain SB210)</name>
    <dbReference type="NCBI Taxonomy" id="312017"/>
    <lineage>
        <taxon>Eukaryota</taxon>
        <taxon>Sar</taxon>
        <taxon>Alveolata</taxon>
        <taxon>Ciliophora</taxon>
        <taxon>Intramacronucleata</taxon>
        <taxon>Oligohymenophorea</taxon>
        <taxon>Hymenostomatida</taxon>
        <taxon>Tetrahymenina</taxon>
        <taxon>Tetrahymenidae</taxon>
        <taxon>Tetrahymena</taxon>
    </lineage>
</organism>
<dbReference type="HOGENOM" id="CLU_1059530_0_0_1"/>
<reference evidence="5 6" key="2">
    <citation type="journal article" date="2023" name="Nat. Commun.">
        <title>Native doublet microtubules from Tetrahymena thermophila reveal the importance of outer junction proteins.</title>
        <authorList>
            <person name="Kubo S."/>
            <person name="Black C.S."/>
            <person name="Joachimiak E."/>
            <person name="Yang S.K."/>
            <person name="Legal T."/>
            <person name="Peri K."/>
            <person name="Khalifa A.A.Z."/>
            <person name="Ghanaeian A."/>
            <person name="McCafferty C.L."/>
            <person name="Valente-Paterno M."/>
            <person name="De Bellis C."/>
            <person name="Huynh P.M."/>
            <person name="Fan Z."/>
            <person name="Marcotte E.M."/>
            <person name="Wloga D."/>
            <person name="Bui K.H."/>
        </authorList>
    </citation>
    <scope>STRUCTURE BY ELECTRON MICROSCOPY (3.70 ANGSTROMS)</scope>
</reference>
<gene>
    <name evidence="3" type="ORF">TTHERM_00502359</name>
</gene>
<dbReference type="GeneID" id="7825638"/>
<dbReference type="OrthoDB" id="61280at2759"/>
<dbReference type="AlphaFoldDB" id="A4VD56"/>
<dbReference type="KEGG" id="tet:TTHERM_00502359"/>
<keyword evidence="5 6" id="KW-0002">3D-structure</keyword>
<dbReference type="EMDB" id="EMD-29692"/>
<dbReference type="EMBL" id="GG662548">
    <property type="protein sequence ID" value="EDK31464.1"/>
    <property type="molecule type" value="Genomic_DNA"/>
</dbReference>
<dbReference type="InParanoid" id="A4VD56"/>
<dbReference type="PDB" id="8G3D">
    <property type="method" value="EM"/>
    <property type="resolution" value="3.70 A"/>
    <property type="chains" value="1I=1-263"/>
</dbReference>
<protein>
    <submittedName>
        <fullName evidence="3">Uncharacterized protein</fullName>
    </submittedName>
</protein>
<reference evidence="4" key="1">
    <citation type="journal article" date="2006" name="PLoS Biol.">
        <title>Macronuclear genome sequence of the ciliate Tetrahymena thermophila, a model eukaryote.</title>
        <authorList>
            <person name="Eisen J.A."/>
            <person name="Coyne R.S."/>
            <person name="Wu M."/>
            <person name="Wu D."/>
            <person name="Thiagarajan M."/>
            <person name="Wortman J.R."/>
            <person name="Badger J.H."/>
            <person name="Ren Q."/>
            <person name="Amedeo P."/>
            <person name="Jones K.M."/>
            <person name="Tallon L.J."/>
            <person name="Delcher A.L."/>
            <person name="Salzberg S.L."/>
            <person name="Silva J.C."/>
            <person name="Haas B.J."/>
            <person name="Majoros W.H."/>
            <person name="Farzad M."/>
            <person name="Carlton J.M."/>
            <person name="Smith R.K. Jr."/>
            <person name="Garg J."/>
            <person name="Pearlman R.E."/>
            <person name="Karrer K.M."/>
            <person name="Sun L."/>
            <person name="Manning G."/>
            <person name="Elde N.C."/>
            <person name="Turkewitz A.P."/>
            <person name="Asai D.J."/>
            <person name="Wilkes D.E."/>
            <person name="Wang Y."/>
            <person name="Cai H."/>
            <person name="Collins K."/>
            <person name="Stewart B.A."/>
            <person name="Lee S.R."/>
            <person name="Wilamowska K."/>
            <person name="Weinberg Z."/>
            <person name="Ruzzo W.L."/>
            <person name="Wloga D."/>
            <person name="Gaertig J."/>
            <person name="Frankel J."/>
            <person name="Tsao C.-C."/>
            <person name="Gorovsky M.A."/>
            <person name="Keeling P.J."/>
            <person name="Waller R.F."/>
            <person name="Patron N.J."/>
            <person name="Cherry J.M."/>
            <person name="Stover N.A."/>
            <person name="Krieger C.J."/>
            <person name="del Toro C."/>
            <person name="Ryder H.F."/>
            <person name="Williamson S.C."/>
            <person name="Barbeau R.A."/>
            <person name="Hamilton E.P."/>
            <person name="Orias E."/>
        </authorList>
    </citation>
    <scope>NUCLEOTIDE SEQUENCE [LARGE SCALE GENOMIC DNA]</scope>
    <source>
        <strain evidence="4">SB210</strain>
    </source>
</reference>
<accession>A4VD56</accession>
<feature type="coiled-coil region" evidence="1">
    <location>
        <begin position="111"/>
        <end position="138"/>
    </location>
</feature>
<dbReference type="EMDB" id="EMD-40436"/>
<reference evidence="7" key="3">
    <citation type="journal article" date="2024" name="Elife">
        <title>Effect of alpha-tubulin acetylation on the doublet microtubule structure.</title>
        <authorList>
            <person name="Yang S.K."/>
            <person name="Kubo S."/>
            <person name="Black C.S."/>
            <person name="Peri K."/>
            <person name="Dai D."/>
            <person name="Legal T."/>
            <person name="Valente-Paterno M."/>
            <person name="Gaertig J."/>
            <person name="Bui K.H."/>
        </authorList>
    </citation>
    <scope>STRUCTURE BY ELECTRON MICROSCOPY (4.10 ANGSTROMS)</scope>
</reference>
<evidence type="ECO:0000256" key="1">
    <source>
        <dbReference type="SAM" id="Coils"/>
    </source>
</evidence>
<evidence type="ECO:0000313" key="4">
    <source>
        <dbReference type="Proteomes" id="UP000009168"/>
    </source>
</evidence>
<dbReference type="Proteomes" id="UP000009168">
    <property type="component" value="Unassembled WGS sequence"/>
</dbReference>
<evidence type="ECO:0007829" key="5">
    <source>
        <dbReference type="PDB" id="8G2Z"/>
    </source>
</evidence>
<dbReference type="OMA" id="FETTHKE"/>
<dbReference type="RefSeq" id="XP_001470962.1">
    <property type="nucleotide sequence ID" value="XM_001470912.2"/>
</dbReference>
<sequence>MELNQTTLESYNKQLQKGQGTLIGNWWEERELRDVTGIGRSAHNYAKLKSTISQTGAQSLYKESPQTESVNDTNERTMGKKFNHIPNTTNSEYGKGFNKADQLPRTGPVHLRTQQQMINHIKQELNEIENQKEIQRNIRYFQTTTQTEFGPKEHAMAGCTVGRRVMRTQNGQPITPDNRDEDILVDHGFLERQPFLTDEELKNQLPQGESYLTQQPITYWTEKTTDGFGCVYQSKSNPNDPKSTFKLNNQFLKTFHDYSHVRK</sequence>